<dbReference type="AlphaFoldDB" id="A0A1M5Q4V1"/>
<sequence>MGDGALGAVAVELAACVDVSGISPGNSKGD</sequence>
<proteinExistence type="predicted"/>
<protein>
    <submittedName>
        <fullName evidence="1">Uncharacterized protein</fullName>
    </submittedName>
</protein>
<dbReference type="EMBL" id="LT670817">
    <property type="protein sequence ID" value="SHH09297.1"/>
    <property type="molecule type" value="Genomic_DNA"/>
</dbReference>
<gene>
    <name evidence="1" type="ORF">SAMN05443248_3652</name>
</gene>
<evidence type="ECO:0000313" key="2">
    <source>
        <dbReference type="Proteomes" id="UP000189796"/>
    </source>
</evidence>
<organism evidence="1 2">
    <name type="scientific">Bradyrhizobium erythrophlei</name>
    <dbReference type="NCBI Taxonomy" id="1437360"/>
    <lineage>
        <taxon>Bacteria</taxon>
        <taxon>Pseudomonadati</taxon>
        <taxon>Pseudomonadota</taxon>
        <taxon>Alphaproteobacteria</taxon>
        <taxon>Hyphomicrobiales</taxon>
        <taxon>Nitrobacteraceae</taxon>
        <taxon>Bradyrhizobium</taxon>
    </lineage>
</organism>
<name>A0A1M5Q4V1_9BRAD</name>
<accession>A0A1M5Q4V1</accession>
<reference evidence="1 2" key="1">
    <citation type="submission" date="2016-11" db="EMBL/GenBank/DDBJ databases">
        <authorList>
            <person name="Jaros S."/>
            <person name="Januszkiewicz K."/>
            <person name="Wedrychowicz H."/>
        </authorList>
    </citation>
    <scope>NUCLEOTIDE SEQUENCE [LARGE SCALE GENOMIC DNA]</scope>
    <source>
        <strain evidence="1 2">GAS138</strain>
    </source>
</reference>
<dbReference type="Proteomes" id="UP000189796">
    <property type="component" value="Chromosome I"/>
</dbReference>
<evidence type="ECO:0000313" key="1">
    <source>
        <dbReference type="EMBL" id="SHH09297.1"/>
    </source>
</evidence>